<organism evidence="2 3">
    <name type="scientific">Gordonia spumicola</name>
    <dbReference type="NCBI Taxonomy" id="589161"/>
    <lineage>
        <taxon>Bacteria</taxon>
        <taxon>Bacillati</taxon>
        <taxon>Actinomycetota</taxon>
        <taxon>Actinomycetes</taxon>
        <taxon>Mycobacteriales</taxon>
        <taxon>Gordoniaceae</taxon>
        <taxon>Gordonia</taxon>
    </lineage>
</organism>
<name>A0A7I9VDU2_9ACTN</name>
<dbReference type="RefSeq" id="WP_228461645.1">
    <property type="nucleotide sequence ID" value="NZ_BJOV01000005.1"/>
</dbReference>
<proteinExistence type="predicted"/>
<dbReference type="Pfam" id="PF04480">
    <property type="entry name" value="DUF559"/>
    <property type="match status" value="1"/>
</dbReference>
<dbReference type="EMBL" id="BJOV01000005">
    <property type="protein sequence ID" value="GEE03518.1"/>
    <property type="molecule type" value="Genomic_DNA"/>
</dbReference>
<dbReference type="InterPro" id="IPR011335">
    <property type="entry name" value="Restrct_endonuc-II-like"/>
</dbReference>
<protein>
    <recommendedName>
        <fullName evidence="1">DUF559 domain-containing protein</fullName>
    </recommendedName>
</protein>
<evidence type="ECO:0000313" key="3">
    <source>
        <dbReference type="Proteomes" id="UP000444960"/>
    </source>
</evidence>
<dbReference type="Gene3D" id="3.40.960.10">
    <property type="entry name" value="VSR Endonuclease"/>
    <property type="match status" value="1"/>
</dbReference>
<evidence type="ECO:0000313" key="2">
    <source>
        <dbReference type="EMBL" id="GEE03518.1"/>
    </source>
</evidence>
<sequence>MKDSGIYTRAELLAMDYDDERLRRAVKAGDLVRLRPGWYAARVHDPVVAAAVRDGGVSTCVDALTFHDLWVPPGHDGLHLRRSPHLHGKHPECRPLIGRTRIANRAVDPIPIALNHATRCLTNDEWIAVCDAYRNTTGASIGDIASDMGRTGATVLEMLSRTDRRSQSGTESIARVRLRAVGYDVVVQPSVAGVGHADLRIGKLLIECDSVLHHSSKEDYERDHHRDRRALVDGWLTLRLTYDDILYDWDGVLEDIRSITRAGRHRARGAKDRAMVQRSVQSSLFNGDAPPEFDDWTDLRGVS</sequence>
<dbReference type="AlphaFoldDB" id="A0A7I9VDU2"/>
<feature type="domain" description="DUF559" evidence="1">
    <location>
        <begin position="203"/>
        <end position="258"/>
    </location>
</feature>
<dbReference type="InterPro" id="IPR007569">
    <property type="entry name" value="DUF559"/>
</dbReference>
<dbReference type="SUPFAM" id="SSF52980">
    <property type="entry name" value="Restriction endonuclease-like"/>
    <property type="match status" value="1"/>
</dbReference>
<keyword evidence="3" id="KW-1185">Reference proteome</keyword>
<reference evidence="3" key="1">
    <citation type="submission" date="2019-06" db="EMBL/GenBank/DDBJ databases">
        <title>Gordonia isolated from sludge of a wastewater treatment plant.</title>
        <authorList>
            <person name="Tamura T."/>
            <person name="Aoyama K."/>
            <person name="Kang Y."/>
            <person name="Saito S."/>
            <person name="Akiyama N."/>
            <person name="Yazawa K."/>
            <person name="Gonoi T."/>
            <person name="Mikami Y."/>
        </authorList>
    </citation>
    <scope>NUCLEOTIDE SEQUENCE [LARGE SCALE GENOMIC DNA]</scope>
    <source>
        <strain evidence="3">NBRC 107696</strain>
    </source>
</reference>
<comment type="caution">
    <text evidence="2">The sequence shown here is derived from an EMBL/GenBank/DDBJ whole genome shotgun (WGS) entry which is preliminary data.</text>
</comment>
<gene>
    <name evidence="2" type="ORF">nbrc107696_39640</name>
</gene>
<evidence type="ECO:0000259" key="1">
    <source>
        <dbReference type="Pfam" id="PF04480"/>
    </source>
</evidence>
<accession>A0A7I9VDU2</accession>
<dbReference type="Proteomes" id="UP000444960">
    <property type="component" value="Unassembled WGS sequence"/>
</dbReference>